<feature type="transmembrane region" description="Helical" evidence="1">
    <location>
        <begin position="429"/>
        <end position="450"/>
    </location>
</feature>
<keyword evidence="1" id="KW-0472">Membrane</keyword>
<keyword evidence="1" id="KW-0812">Transmembrane</keyword>
<evidence type="ECO:0000313" key="3">
    <source>
        <dbReference type="Proteomes" id="UP001370758"/>
    </source>
</evidence>
<gene>
    <name evidence="2" type="ORF">TWF481_004553</name>
</gene>
<feature type="transmembrane region" description="Helical" evidence="1">
    <location>
        <begin position="72"/>
        <end position="94"/>
    </location>
</feature>
<feature type="transmembrane region" description="Helical" evidence="1">
    <location>
        <begin position="462"/>
        <end position="480"/>
    </location>
</feature>
<evidence type="ECO:0000256" key="1">
    <source>
        <dbReference type="SAM" id="Phobius"/>
    </source>
</evidence>
<dbReference type="EMBL" id="JAVHJL010000002">
    <property type="protein sequence ID" value="KAK6509824.1"/>
    <property type="molecule type" value="Genomic_DNA"/>
</dbReference>
<sequence>MQQLSKCLDESKTTQELFDCYEENLQKTNVQSSAPAGNTFKRSNLLSTLLLFSIALFSQPRGSLFFPGGGGLFWRLSPILAACEALLILYLLAINKNSMKYSIKLKAAAILYLRNLPHSKLEITKNSIKHHLDELENSSVNPTIPDGLNQIHRTYRVRRLGPGDAYENGGWEVQRQNRAPEDPRLIEKSDLVDFRNGLGYKSWQIHIFALLGILFAFAKVVSTKKVPMLTVFSVCWLFSWLVVQSLIIIATPSERYPMSKDELQQLYEYAGDIICRTEREARKGVIVVVHFIWYYFLVCALSRLNEDEDDDAWVLAVAIPSCISLLDFSSLDGIAATKANLANAAQVLTIFATILAAQSFFAYIGAAFDLWSNRRLASSKILERLERGSIASISLILQFSLATSFLGRMVDEWEKTDWLRSLFSSGDRYFLAVMFTMLVGVFTVIFITSLDIFSGAIKRRWDITQLVIMLLALFVYVVRWDDKGTSKPDWQDWFP</sequence>
<feature type="transmembrane region" description="Helical" evidence="1">
    <location>
        <begin position="205"/>
        <end position="222"/>
    </location>
</feature>
<dbReference type="Proteomes" id="UP001370758">
    <property type="component" value="Unassembled WGS sequence"/>
</dbReference>
<proteinExistence type="predicted"/>
<reference evidence="2 3" key="1">
    <citation type="submission" date="2023-08" db="EMBL/GenBank/DDBJ databases">
        <authorList>
            <person name="Palmer J.M."/>
        </authorList>
    </citation>
    <scope>NUCLEOTIDE SEQUENCE [LARGE SCALE GENOMIC DNA]</scope>
    <source>
        <strain evidence="2 3">TWF481</strain>
    </source>
</reference>
<accession>A0AAV9WJV2</accession>
<feature type="transmembrane region" description="Helical" evidence="1">
    <location>
        <begin position="389"/>
        <end position="409"/>
    </location>
</feature>
<protein>
    <submittedName>
        <fullName evidence="2">Uncharacterized protein</fullName>
    </submittedName>
</protein>
<feature type="transmembrane region" description="Helical" evidence="1">
    <location>
        <begin position="228"/>
        <end position="250"/>
    </location>
</feature>
<feature type="transmembrane region" description="Helical" evidence="1">
    <location>
        <begin position="284"/>
        <end position="304"/>
    </location>
</feature>
<dbReference type="AlphaFoldDB" id="A0AAV9WJV2"/>
<keyword evidence="1" id="KW-1133">Transmembrane helix</keyword>
<evidence type="ECO:0000313" key="2">
    <source>
        <dbReference type="EMBL" id="KAK6509824.1"/>
    </source>
</evidence>
<name>A0AAV9WJV2_9PEZI</name>
<comment type="caution">
    <text evidence="2">The sequence shown here is derived from an EMBL/GenBank/DDBJ whole genome shotgun (WGS) entry which is preliminary data.</text>
</comment>
<feature type="transmembrane region" description="Helical" evidence="1">
    <location>
        <begin position="43"/>
        <end position="60"/>
    </location>
</feature>
<keyword evidence="3" id="KW-1185">Reference proteome</keyword>
<organism evidence="2 3">
    <name type="scientific">Arthrobotrys musiformis</name>
    <dbReference type="NCBI Taxonomy" id="47236"/>
    <lineage>
        <taxon>Eukaryota</taxon>
        <taxon>Fungi</taxon>
        <taxon>Dikarya</taxon>
        <taxon>Ascomycota</taxon>
        <taxon>Pezizomycotina</taxon>
        <taxon>Orbiliomycetes</taxon>
        <taxon>Orbiliales</taxon>
        <taxon>Orbiliaceae</taxon>
        <taxon>Arthrobotrys</taxon>
    </lineage>
</organism>
<feature type="transmembrane region" description="Helical" evidence="1">
    <location>
        <begin position="347"/>
        <end position="368"/>
    </location>
</feature>